<gene>
    <name evidence="1" type="ORF">LMG26411_07029</name>
</gene>
<keyword evidence="2" id="KW-1185">Reference proteome</keyword>
<dbReference type="PANTHER" id="PTHR37946:SF1">
    <property type="entry name" value="SLL1969 PROTEIN"/>
    <property type="match status" value="1"/>
</dbReference>
<reference evidence="1 2" key="1">
    <citation type="submission" date="2021-03" db="EMBL/GenBank/DDBJ databases">
        <authorList>
            <person name="Peeters C."/>
        </authorList>
    </citation>
    <scope>NUCLEOTIDE SEQUENCE [LARGE SCALE GENOMIC DNA]</scope>
    <source>
        <strain evidence="1 2">LMG 26411</strain>
    </source>
</reference>
<proteinExistence type="predicted"/>
<comment type="caution">
    <text evidence="1">The sequence shown here is derived from an EMBL/GenBank/DDBJ whole genome shotgun (WGS) entry which is preliminary data.</text>
</comment>
<sequence>MSDLIASLAAPFNREPDERCPSILLYGIEGRALLELASLPWTLPLLLRDVPRGDGHSVLVLPGLLASDHSTSLLRRFLRSRGYDVHGWKQGNNLGPREGLLEALQHRVESLHQTSGRKISLIGWSLGGVYARELARAMPEKVRQVITLGSPLYGAPETSSNAWQVFRFLTRGQAVDESARGNVAPPVPTTSIYSRADGVVGWGCSVERPGPMTDNIEINVASHLGLGVNPLVWYAVGDRLALPEDGWTHFAPRGLYRSLFPFKAPVRS</sequence>
<dbReference type="RefSeq" id="WP_211957800.1">
    <property type="nucleotide sequence ID" value="NZ_CAJPVI010000066.1"/>
</dbReference>
<name>A0ABM8TTW3_9BURK</name>
<organism evidence="1 2">
    <name type="scientific">Cupriavidus numazuensis</name>
    <dbReference type="NCBI Taxonomy" id="221992"/>
    <lineage>
        <taxon>Bacteria</taxon>
        <taxon>Pseudomonadati</taxon>
        <taxon>Pseudomonadota</taxon>
        <taxon>Betaproteobacteria</taxon>
        <taxon>Burkholderiales</taxon>
        <taxon>Burkholderiaceae</taxon>
        <taxon>Cupriavidus</taxon>
    </lineage>
</organism>
<dbReference type="Gene3D" id="3.40.50.1820">
    <property type="entry name" value="alpha/beta hydrolase"/>
    <property type="match status" value="1"/>
</dbReference>
<dbReference type="Proteomes" id="UP000672657">
    <property type="component" value="Unassembled WGS sequence"/>
</dbReference>
<evidence type="ECO:0000313" key="1">
    <source>
        <dbReference type="EMBL" id="CAG2159848.1"/>
    </source>
</evidence>
<evidence type="ECO:0008006" key="3">
    <source>
        <dbReference type="Google" id="ProtNLM"/>
    </source>
</evidence>
<accession>A0ABM8TTW3</accession>
<dbReference type="PANTHER" id="PTHR37946">
    <property type="entry name" value="SLL1969 PROTEIN"/>
    <property type="match status" value="1"/>
</dbReference>
<dbReference type="InterPro" id="IPR029058">
    <property type="entry name" value="AB_hydrolase_fold"/>
</dbReference>
<dbReference type="EMBL" id="CAJPVI010000066">
    <property type="protein sequence ID" value="CAG2159848.1"/>
    <property type="molecule type" value="Genomic_DNA"/>
</dbReference>
<evidence type="ECO:0000313" key="2">
    <source>
        <dbReference type="Proteomes" id="UP000672657"/>
    </source>
</evidence>
<dbReference type="Pfam" id="PF02089">
    <property type="entry name" value="Palm_thioest"/>
    <property type="match status" value="1"/>
</dbReference>
<dbReference type="SUPFAM" id="SSF53474">
    <property type="entry name" value="alpha/beta-Hydrolases"/>
    <property type="match status" value="1"/>
</dbReference>
<protein>
    <recommendedName>
        <fullName evidence="3">Alpha/beta hydrolase</fullName>
    </recommendedName>
</protein>